<dbReference type="STRING" id="1601833.SAMN05518684_13214"/>
<dbReference type="EMBL" id="FOGT01000032">
    <property type="protein sequence ID" value="SES43205.1"/>
    <property type="molecule type" value="Genomic_DNA"/>
</dbReference>
<dbReference type="RefSeq" id="WP_093056282.1">
    <property type="nucleotide sequence ID" value="NZ_FOGT01000032.1"/>
</dbReference>
<dbReference type="Proteomes" id="UP000198571">
    <property type="component" value="Unassembled WGS sequence"/>
</dbReference>
<name>A0A1H9XAN6_9BACI</name>
<evidence type="ECO:0000313" key="3">
    <source>
        <dbReference type="Proteomes" id="UP000198571"/>
    </source>
</evidence>
<dbReference type="SUPFAM" id="SSF51366">
    <property type="entry name" value="Ribulose-phoshate binding barrel"/>
    <property type="match status" value="1"/>
</dbReference>
<sequence>MKRLLDCRASDFTKMNASDLTQAIRASEGRTILSEIVSPAPPLFHEITNAELAASFGADLILLNVFDVFAPAVAGISDKKAEEIIPYLKTLTGRPIGLNLEPIDLDARSLEERLAVSEGRTASKKALEQVKRLGFDFICLTGNPKTGVSNNEISKAIQRAKAILKDEVMIIAGKMHSSGISAETGADMIPDETIDQFIDAGADVLLLPSPGTVPGISVEKMQEKVTRAHQKGALTMLTIGTSQEGADESTIRQFALNNKIAGADIHHIGDAGYTGIAIPENIMAYSITVRGKRHTYIRMAASIQR</sequence>
<dbReference type="AlphaFoldDB" id="A0A1H9XAN6"/>
<dbReference type="InterPro" id="IPR011060">
    <property type="entry name" value="RibuloseP-bd_barrel"/>
</dbReference>
<dbReference type="OrthoDB" id="5581965at2"/>
<organism evidence="2 3">
    <name type="scientific">Salipaludibacillus aurantiacus</name>
    <dbReference type="NCBI Taxonomy" id="1601833"/>
    <lineage>
        <taxon>Bacteria</taxon>
        <taxon>Bacillati</taxon>
        <taxon>Bacillota</taxon>
        <taxon>Bacilli</taxon>
        <taxon>Bacillales</taxon>
        <taxon>Bacillaceae</taxon>
    </lineage>
</organism>
<gene>
    <name evidence="2" type="ORF">SAMN05518684_13214</name>
</gene>
<proteinExistence type="predicted"/>
<evidence type="ECO:0000313" key="2">
    <source>
        <dbReference type="EMBL" id="SES43205.1"/>
    </source>
</evidence>
<keyword evidence="3" id="KW-1185">Reference proteome</keyword>
<protein>
    <recommendedName>
        <fullName evidence="1">DUF7916 domain-containing protein</fullName>
    </recommendedName>
</protein>
<dbReference type="Pfam" id="PF25509">
    <property type="entry name" value="DUF7916"/>
    <property type="match status" value="1"/>
</dbReference>
<feature type="domain" description="DUF7916" evidence="1">
    <location>
        <begin position="5"/>
        <end position="305"/>
    </location>
</feature>
<reference evidence="3" key="1">
    <citation type="submission" date="2016-10" db="EMBL/GenBank/DDBJ databases">
        <authorList>
            <person name="Varghese N."/>
            <person name="Submissions S."/>
        </authorList>
    </citation>
    <scope>NUCLEOTIDE SEQUENCE [LARGE SCALE GENOMIC DNA]</scope>
    <source>
        <strain evidence="3">S9</strain>
    </source>
</reference>
<dbReference type="InterPro" id="IPR057238">
    <property type="entry name" value="DUF7916"/>
</dbReference>
<evidence type="ECO:0000259" key="1">
    <source>
        <dbReference type="Pfam" id="PF25509"/>
    </source>
</evidence>
<accession>A0A1H9XAN6</accession>